<reference evidence="2 3" key="1">
    <citation type="journal article" date="2015" name="Annu Rev Anim Biosci">
        <title>The Genome 10K Project: a way forward.</title>
        <authorList>
            <person name="Koepfli K.P."/>
            <person name="Paten B."/>
            <person name="O'Brien S.J."/>
            <person name="Koepfli K.P."/>
            <person name="Paten B."/>
            <person name="Antunes A."/>
            <person name="Belov K."/>
            <person name="Bustamante C."/>
            <person name="Castoe T.A."/>
            <person name="Clawson H."/>
            <person name="Crawford A.J."/>
            <person name="Diekhans M."/>
            <person name="Distel D."/>
            <person name="Durbin R."/>
            <person name="Earl D."/>
            <person name="Fujita M.K."/>
            <person name="Gamble T."/>
            <person name="Georges A."/>
            <person name="Gemmell N."/>
            <person name="Gilbert M.T."/>
            <person name="Graves J.M."/>
            <person name="Green R.E."/>
            <person name="Hickey G."/>
            <person name="Jarvis E.D."/>
            <person name="Johnson W."/>
            <person name="Komissarov A."/>
            <person name="Korf I."/>
            <person name="Kuhn R."/>
            <person name="Larkin D.M."/>
            <person name="Lewin H."/>
            <person name="Lopez J.V."/>
            <person name="Ma J."/>
            <person name="Marques-Bonet T."/>
            <person name="Miller W."/>
            <person name="Murphy R."/>
            <person name="Pevzner P."/>
            <person name="Shapiro B."/>
            <person name="Steiner C."/>
            <person name="Tamazian G."/>
            <person name="Venkatesh B."/>
            <person name="Wang J."/>
            <person name="Wayne R."/>
            <person name="Wiley E."/>
            <person name="Yang H."/>
            <person name="Zhang G."/>
            <person name="Haussler D."/>
            <person name="Ryder O."/>
            <person name="O'Brien S.J."/>
        </authorList>
    </citation>
    <scope>NUCLEOTIDE SEQUENCE</scope>
</reference>
<reference evidence="3" key="3">
    <citation type="submission" date="2018-12" db="EMBL/GenBank/DDBJ databases">
        <title>G10K-VGP greater horseshoe bat female genome, primary haplotype.</title>
        <authorList>
            <person name="Teeling E."/>
            <person name="Myers G."/>
            <person name="Vernes S."/>
            <person name="Pippel M."/>
            <person name="Winkler S."/>
            <person name="Fedrigo O."/>
            <person name="Rhie A."/>
            <person name="Koren S."/>
            <person name="Phillippy A."/>
            <person name="Lewin H."/>
            <person name="Damas J."/>
            <person name="Howe K."/>
            <person name="Mountcastle J."/>
            <person name="Jarvis E.D."/>
        </authorList>
    </citation>
    <scope>NUCLEOTIDE SEQUENCE [LARGE SCALE GENOMIC DNA]</scope>
</reference>
<dbReference type="Proteomes" id="UP000472240">
    <property type="component" value="Chromosome 5"/>
</dbReference>
<evidence type="ECO:0000313" key="3">
    <source>
        <dbReference type="Proteomes" id="UP000472240"/>
    </source>
</evidence>
<feature type="compositionally biased region" description="Polar residues" evidence="1">
    <location>
        <begin position="51"/>
        <end position="60"/>
    </location>
</feature>
<reference evidence="2" key="5">
    <citation type="submission" date="2025-09" db="UniProtKB">
        <authorList>
            <consortium name="Ensembl"/>
        </authorList>
    </citation>
    <scope>IDENTIFICATION</scope>
</reference>
<dbReference type="AlphaFoldDB" id="A0A671E050"/>
<dbReference type="Ensembl" id="ENSRFET00010007139.1">
    <property type="protein sequence ID" value="ENSRFEP00010006515.1"/>
    <property type="gene ID" value="ENSRFEG00010004429.1"/>
</dbReference>
<name>A0A671E050_RHIFE</name>
<protein>
    <submittedName>
        <fullName evidence="2">Uncharacterized protein</fullName>
    </submittedName>
</protein>
<evidence type="ECO:0000313" key="2">
    <source>
        <dbReference type="Ensembl" id="ENSRFEP00010006515.1"/>
    </source>
</evidence>
<keyword evidence="3" id="KW-1185">Reference proteome</keyword>
<sequence>ASSFAAGYSWLSHLISHRNYCVLDSGGIRYVEDKKIGEMDGRCLPGDQKENATQQFKPDE</sequence>
<feature type="region of interest" description="Disordered" evidence="1">
    <location>
        <begin position="41"/>
        <end position="60"/>
    </location>
</feature>
<organism evidence="2 3">
    <name type="scientific">Rhinolophus ferrumequinum</name>
    <name type="common">Greater horseshoe bat</name>
    <dbReference type="NCBI Taxonomy" id="59479"/>
    <lineage>
        <taxon>Eukaryota</taxon>
        <taxon>Metazoa</taxon>
        <taxon>Chordata</taxon>
        <taxon>Craniata</taxon>
        <taxon>Vertebrata</taxon>
        <taxon>Euteleostomi</taxon>
        <taxon>Mammalia</taxon>
        <taxon>Eutheria</taxon>
        <taxon>Laurasiatheria</taxon>
        <taxon>Chiroptera</taxon>
        <taxon>Yinpterochiroptera</taxon>
        <taxon>Rhinolophoidea</taxon>
        <taxon>Rhinolophidae</taxon>
        <taxon>Rhinolophinae</taxon>
        <taxon>Rhinolophus</taxon>
    </lineage>
</organism>
<evidence type="ECO:0000256" key="1">
    <source>
        <dbReference type="SAM" id="MobiDB-lite"/>
    </source>
</evidence>
<accession>A0A671E050</accession>
<dbReference type="InParanoid" id="A0A671E050"/>
<reference evidence="2 3" key="2">
    <citation type="journal article" date="2018" name="Annu Rev Anim Biosci">
        <title>Bat Biology, Genomes, and the Bat1K Project: To Generate Chromosome-Level Genomes for All Living Bat Species.</title>
        <authorList>
            <person name="Teeling E.C."/>
            <person name="Vernes S.C."/>
            <person name="Davalos L.M."/>
            <person name="Ray D.A."/>
            <person name="Gilbert M.T.P."/>
            <person name="Myers E."/>
        </authorList>
    </citation>
    <scope>NUCLEOTIDE SEQUENCE</scope>
</reference>
<proteinExistence type="predicted"/>
<reference evidence="2" key="4">
    <citation type="submission" date="2025-08" db="UniProtKB">
        <authorList>
            <consortium name="Ensembl"/>
        </authorList>
    </citation>
    <scope>IDENTIFICATION</scope>
</reference>